<dbReference type="Proteomes" id="UP000438429">
    <property type="component" value="Unassembled WGS sequence"/>
</dbReference>
<dbReference type="Gene3D" id="2.60.40.10">
    <property type="entry name" value="Immunoglobulins"/>
    <property type="match status" value="1"/>
</dbReference>
<organism evidence="2 3">
    <name type="scientific">Scophthalmus maximus</name>
    <name type="common">Turbot</name>
    <name type="synonym">Psetta maxima</name>
    <dbReference type="NCBI Taxonomy" id="52904"/>
    <lineage>
        <taxon>Eukaryota</taxon>
        <taxon>Metazoa</taxon>
        <taxon>Chordata</taxon>
        <taxon>Craniata</taxon>
        <taxon>Vertebrata</taxon>
        <taxon>Euteleostomi</taxon>
        <taxon>Actinopterygii</taxon>
        <taxon>Neopterygii</taxon>
        <taxon>Teleostei</taxon>
        <taxon>Neoteleostei</taxon>
        <taxon>Acanthomorphata</taxon>
        <taxon>Carangaria</taxon>
        <taxon>Pleuronectiformes</taxon>
        <taxon>Pleuronectoidei</taxon>
        <taxon>Scophthalmidae</taxon>
        <taxon>Scophthalmus</taxon>
    </lineage>
</organism>
<evidence type="ECO:0000313" key="2">
    <source>
        <dbReference type="EMBL" id="KAF0022190.1"/>
    </source>
</evidence>
<feature type="region of interest" description="Disordered" evidence="1">
    <location>
        <begin position="1"/>
        <end position="56"/>
    </location>
</feature>
<protein>
    <recommendedName>
        <fullName evidence="4">Ig-like domain-containing protein</fullName>
    </recommendedName>
</protein>
<proteinExistence type="predicted"/>
<evidence type="ECO:0008006" key="4">
    <source>
        <dbReference type="Google" id="ProtNLM"/>
    </source>
</evidence>
<dbReference type="PANTHER" id="PTHR47306:SF2">
    <property type="entry name" value="CORE-BINDING (CB) DOMAIN-CONTAINING PROTEIN"/>
    <property type="match status" value="1"/>
</dbReference>
<name>A0A6A4RS53_SCOMX</name>
<dbReference type="EMBL" id="VEVO01000049">
    <property type="protein sequence ID" value="KAF0022190.1"/>
    <property type="molecule type" value="Genomic_DNA"/>
</dbReference>
<gene>
    <name evidence="2" type="ORF">F2P81_025556</name>
</gene>
<dbReference type="AlphaFoldDB" id="A0A6A4RS53"/>
<dbReference type="PANTHER" id="PTHR47306">
    <property type="entry name" value="SI:CH211-178J18.4-RELATED"/>
    <property type="match status" value="1"/>
</dbReference>
<evidence type="ECO:0000313" key="3">
    <source>
        <dbReference type="Proteomes" id="UP000438429"/>
    </source>
</evidence>
<dbReference type="InterPro" id="IPR013783">
    <property type="entry name" value="Ig-like_fold"/>
</dbReference>
<reference evidence="2 3" key="1">
    <citation type="submission" date="2019-06" db="EMBL/GenBank/DDBJ databases">
        <title>Draft genomes of female and male turbot (Scophthalmus maximus).</title>
        <authorList>
            <person name="Xu H."/>
            <person name="Xu X.-W."/>
            <person name="Shao C."/>
            <person name="Chen S."/>
        </authorList>
    </citation>
    <scope>NUCLEOTIDE SEQUENCE [LARGE SCALE GENOMIC DNA]</scope>
    <source>
        <strain evidence="2">Ysfricsl-2016a</strain>
        <tissue evidence="2">Blood</tissue>
    </source>
</reference>
<evidence type="ECO:0000256" key="1">
    <source>
        <dbReference type="SAM" id="MobiDB-lite"/>
    </source>
</evidence>
<sequence>MIEELERHHLIVTGVPPPLPNANAEAGPSTRQPTETEAGDQGEPSGEFEPSDVTSDSSGEVFQWLKMYLGTYVNPERPSLQFVNNREKLRQYLRDLSEAKLKKQTQQNYLKSLKRFLHFHTVQTNLRHEDEALHTECKHFIDFIGSLQKVTSKLVGKEITQKRHDTLIEKHQLTPHDCRTVLEAAKQDFLAIMGKLSDGCSDTLEPAESIFVVYYLEAIIILKHLQRPGVVEHMTMSFTVLFWSVSINCLAITFTNRWDILIFYRSWFGTYYRLVRPQLLESNRKRKRDVEDECNAEGRYNLPSVTSQMAQRTFETAAQRLTEAQKSLVADYLTHSSATAEKHYRMKQCDIIVKTSQLLSNMSKVSRAEPSGEGTRHGAVPYSSPIKQPVIRLPRLPSHNEKVKFFKAFETLLQTYPLSLNGKRPEVKQRRNVSQEFQRKLHTYWGRKQLEMREAHTRYASGESVVPWTKDNVKLDKEPKFAKLTYSDSGRYECKVTMGNLSRKASFELLVKDAPVMKMANTKS</sequence>
<accession>A0A6A4RS53</accession>
<comment type="caution">
    <text evidence="2">The sequence shown here is derived from an EMBL/GenBank/DDBJ whole genome shotgun (WGS) entry which is preliminary data.</text>
</comment>